<dbReference type="STRING" id="1073574.GOARA_056_01100"/>
<reference evidence="2 3" key="1">
    <citation type="submission" date="2011-11" db="EMBL/GenBank/DDBJ databases">
        <title>Whole genome shotgun sequence of Gordonia araii NBRC 100433.</title>
        <authorList>
            <person name="Yoshida Y."/>
            <person name="Hosoyama A."/>
            <person name="Tsuchikane K."/>
            <person name="Katsumata H."/>
            <person name="Yamazaki S."/>
            <person name="Fujita N."/>
        </authorList>
    </citation>
    <scope>NUCLEOTIDE SEQUENCE [LARGE SCALE GENOMIC DNA]</scope>
    <source>
        <strain evidence="2 3">NBRC 100433</strain>
    </source>
</reference>
<accession>G7H3D7</accession>
<evidence type="ECO:0000313" key="2">
    <source>
        <dbReference type="EMBL" id="GAB10362.1"/>
    </source>
</evidence>
<dbReference type="Proteomes" id="UP000035088">
    <property type="component" value="Unassembled WGS sequence"/>
</dbReference>
<evidence type="ECO:0008006" key="4">
    <source>
        <dbReference type="Google" id="ProtNLM"/>
    </source>
</evidence>
<proteinExistence type="predicted"/>
<gene>
    <name evidence="2" type="ORF">GOARA_056_01100</name>
</gene>
<dbReference type="EMBL" id="BAEE01000056">
    <property type="protein sequence ID" value="GAB10362.1"/>
    <property type="molecule type" value="Genomic_DNA"/>
</dbReference>
<evidence type="ECO:0000256" key="1">
    <source>
        <dbReference type="SAM" id="MobiDB-lite"/>
    </source>
</evidence>
<feature type="region of interest" description="Disordered" evidence="1">
    <location>
        <begin position="40"/>
        <end position="79"/>
    </location>
</feature>
<dbReference type="InterPro" id="IPR029058">
    <property type="entry name" value="AB_hydrolase_fold"/>
</dbReference>
<dbReference type="AlphaFoldDB" id="G7H3D7"/>
<evidence type="ECO:0000313" key="3">
    <source>
        <dbReference type="Proteomes" id="UP000035088"/>
    </source>
</evidence>
<name>G7H3D7_9ACTN</name>
<organism evidence="2 3">
    <name type="scientific">Gordonia araii NBRC 100433</name>
    <dbReference type="NCBI Taxonomy" id="1073574"/>
    <lineage>
        <taxon>Bacteria</taxon>
        <taxon>Bacillati</taxon>
        <taxon>Actinomycetota</taxon>
        <taxon>Actinomycetes</taxon>
        <taxon>Mycobacteriales</taxon>
        <taxon>Gordoniaceae</taxon>
        <taxon>Gordonia</taxon>
    </lineage>
</organism>
<dbReference type="Gene3D" id="3.40.50.1820">
    <property type="entry name" value="alpha/beta hydrolase"/>
    <property type="match status" value="1"/>
</dbReference>
<sequence length="189" mass="21100">MGRYWLKDHGGAKLVRKAVILSGMILGSPYQAQWLRQEMPAHRPPPVPAAAVPDDESDTRVPRAGHGRRRDHRSERPRQALPGITYYNITTLREEESAPFWINLMTGPGRYRNIVTQDLCPNDPIVHTTLNIAPSTQSLIDGLLRTGAARMTCMTPSSPAMKVKPLRTPPGVRLPAGSVMPPQFVKYYR</sequence>
<comment type="caution">
    <text evidence="2">The sequence shown here is derived from an EMBL/GenBank/DDBJ whole genome shotgun (WGS) entry which is preliminary data.</text>
</comment>
<protein>
    <recommendedName>
        <fullName evidence="4">Triacylglycerol lipase</fullName>
    </recommendedName>
</protein>
<keyword evidence="3" id="KW-1185">Reference proteome</keyword>